<dbReference type="InterPro" id="IPR008266">
    <property type="entry name" value="Tyr_kinase_AS"/>
</dbReference>
<dbReference type="Pfam" id="PF00069">
    <property type="entry name" value="Pkinase"/>
    <property type="match status" value="1"/>
</dbReference>
<reference evidence="12" key="1">
    <citation type="journal article" date="2023" name="Mol. Phylogenet. Evol.">
        <title>Genome-scale phylogeny and comparative genomics of the fungal order Sordariales.</title>
        <authorList>
            <person name="Hensen N."/>
            <person name="Bonometti L."/>
            <person name="Westerberg I."/>
            <person name="Brannstrom I.O."/>
            <person name="Guillou S."/>
            <person name="Cros-Aarteil S."/>
            <person name="Calhoun S."/>
            <person name="Haridas S."/>
            <person name="Kuo A."/>
            <person name="Mondo S."/>
            <person name="Pangilinan J."/>
            <person name="Riley R."/>
            <person name="LaButti K."/>
            <person name="Andreopoulos B."/>
            <person name="Lipzen A."/>
            <person name="Chen C."/>
            <person name="Yan M."/>
            <person name="Daum C."/>
            <person name="Ng V."/>
            <person name="Clum A."/>
            <person name="Steindorff A."/>
            <person name="Ohm R.A."/>
            <person name="Martin F."/>
            <person name="Silar P."/>
            <person name="Natvig D.O."/>
            <person name="Lalanne C."/>
            <person name="Gautier V."/>
            <person name="Ament-Velasquez S.L."/>
            <person name="Kruys A."/>
            <person name="Hutchinson M.I."/>
            <person name="Powell A.J."/>
            <person name="Barry K."/>
            <person name="Miller A.N."/>
            <person name="Grigoriev I.V."/>
            <person name="Debuchy R."/>
            <person name="Gladieux P."/>
            <person name="Hiltunen Thoren M."/>
            <person name="Johannesson H."/>
        </authorList>
    </citation>
    <scope>NUCLEOTIDE SEQUENCE</scope>
    <source>
        <strain evidence="12">CBS 958.72</strain>
    </source>
</reference>
<comment type="caution">
    <text evidence="12">The sequence shown here is derived from an EMBL/GenBank/DDBJ whole genome shotgun (WGS) entry which is preliminary data.</text>
</comment>
<feature type="domain" description="Protein kinase" evidence="11">
    <location>
        <begin position="38"/>
        <end position="315"/>
    </location>
</feature>
<sequence length="315" mass="35231">MQPSNSTTLNSATLSSTFTSTTPASTAPLSTTPASAAPASTTPIVAGSSGLISVYDPDPLFVLKGYKVWQGRRYVRCFQPADNSKAALNVEHAVYQRLGSHPGILKYGGRVAVADNVYFLKLERAEGDLRSLMPRYSIPPDQARLRMAIQIASSISYLHSKGIFHCDLSCRNVFLFHDWVVKVGDFGGSKIDSQYPLAAEEVRYELPLRGRDWEKRSYVKRELFALECAIYEIMAWERPFPELTDAEVEANYKRETFPIVDGLPAGDIIHSCWKEEFERAEDVEAALRREIGRESGLGAWNASAHLKGLFDWIFR</sequence>
<gene>
    <name evidence="12" type="ORF">B0T24DRAFT_120246</name>
</gene>
<dbReference type="Gene3D" id="1.10.510.10">
    <property type="entry name" value="Transferase(Phosphotransferase) domain 1"/>
    <property type="match status" value="1"/>
</dbReference>
<comment type="catalytic activity">
    <reaction evidence="9">
        <text>L-seryl-[protein] + ATP = O-phospho-L-seryl-[protein] + ADP + H(+)</text>
        <dbReference type="Rhea" id="RHEA:17989"/>
        <dbReference type="Rhea" id="RHEA-COMP:9863"/>
        <dbReference type="Rhea" id="RHEA-COMP:11604"/>
        <dbReference type="ChEBI" id="CHEBI:15378"/>
        <dbReference type="ChEBI" id="CHEBI:29999"/>
        <dbReference type="ChEBI" id="CHEBI:30616"/>
        <dbReference type="ChEBI" id="CHEBI:83421"/>
        <dbReference type="ChEBI" id="CHEBI:456216"/>
        <dbReference type="EC" id="2.7.11.1"/>
    </reaction>
</comment>
<feature type="region of interest" description="Disordered" evidence="10">
    <location>
        <begin position="1"/>
        <end position="39"/>
    </location>
</feature>
<dbReference type="SUPFAM" id="SSF56112">
    <property type="entry name" value="Protein kinase-like (PK-like)"/>
    <property type="match status" value="1"/>
</dbReference>
<dbReference type="PROSITE" id="PS00109">
    <property type="entry name" value="PROTEIN_KINASE_TYR"/>
    <property type="match status" value="1"/>
</dbReference>
<evidence type="ECO:0000256" key="1">
    <source>
        <dbReference type="ARBA" id="ARBA00003747"/>
    </source>
</evidence>
<dbReference type="InterPro" id="IPR050167">
    <property type="entry name" value="Ser_Thr_protein_kinase"/>
</dbReference>
<evidence type="ECO:0000259" key="11">
    <source>
        <dbReference type="PROSITE" id="PS50011"/>
    </source>
</evidence>
<dbReference type="InterPro" id="IPR000719">
    <property type="entry name" value="Prot_kinase_dom"/>
</dbReference>
<keyword evidence="12" id="KW-0418">Kinase</keyword>
<organism evidence="12 13">
    <name type="scientific">Lasiosphaeria ovina</name>
    <dbReference type="NCBI Taxonomy" id="92902"/>
    <lineage>
        <taxon>Eukaryota</taxon>
        <taxon>Fungi</taxon>
        <taxon>Dikarya</taxon>
        <taxon>Ascomycota</taxon>
        <taxon>Pezizomycotina</taxon>
        <taxon>Sordariomycetes</taxon>
        <taxon>Sordariomycetidae</taxon>
        <taxon>Sordariales</taxon>
        <taxon>Lasiosphaeriaceae</taxon>
        <taxon>Lasiosphaeria</taxon>
    </lineage>
</organism>
<dbReference type="GO" id="GO:0005524">
    <property type="term" value="F:ATP binding"/>
    <property type="evidence" value="ECO:0007669"/>
    <property type="project" value="InterPro"/>
</dbReference>
<dbReference type="Proteomes" id="UP001287356">
    <property type="component" value="Unassembled WGS sequence"/>
</dbReference>
<dbReference type="EC" id="2.7.11.1" evidence="3"/>
<evidence type="ECO:0000313" key="13">
    <source>
        <dbReference type="Proteomes" id="UP001287356"/>
    </source>
</evidence>
<keyword evidence="13" id="KW-1185">Reference proteome</keyword>
<accession>A0AAE0JS81</accession>
<evidence type="ECO:0000313" key="12">
    <source>
        <dbReference type="EMBL" id="KAK3360934.1"/>
    </source>
</evidence>
<dbReference type="GO" id="GO:0007165">
    <property type="term" value="P:signal transduction"/>
    <property type="evidence" value="ECO:0007669"/>
    <property type="project" value="TreeGrafter"/>
</dbReference>
<dbReference type="GO" id="GO:0005737">
    <property type="term" value="C:cytoplasm"/>
    <property type="evidence" value="ECO:0007669"/>
    <property type="project" value="TreeGrafter"/>
</dbReference>
<dbReference type="AlphaFoldDB" id="A0AAE0JS81"/>
<protein>
    <recommendedName>
        <fullName evidence="5">EKC/KEOPS complex subunit BUD32</fullName>
        <ecNumber evidence="3">2.7.11.1</ecNumber>
    </recommendedName>
    <alternativeName>
        <fullName evidence="6 7">Atypical Serine/threonine protein kinase BUD32</fullName>
    </alternativeName>
    <alternativeName>
        <fullName evidence="4">EKC/KEOPS complex subunit bud32</fullName>
    </alternativeName>
</protein>
<name>A0AAE0JS81_9PEZI</name>
<proteinExistence type="predicted"/>
<evidence type="ECO:0000256" key="8">
    <source>
        <dbReference type="ARBA" id="ARBA00047899"/>
    </source>
</evidence>
<dbReference type="PANTHER" id="PTHR23257">
    <property type="entry name" value="SERINE-THREONINE PROTEIN KINASE"/>
    <property type="match status" value="1"/>
</dbReference>
<comment type="function">
    <text evidence="1">Component of the EKC/KEOPS complex that is required for the formation of a threonylcarbamoyl group on adenosine at position 37 (t(6)A37) in tRNAs that read codons beginning with adenine. The complex is probably involved in the transfer of the threonylcarbamoyl moiety of threonylcarbamoyl-AMP (TC-AMP) to the N6 group of A37. BUD32 has ATPase activity in the context of the EKC/KEOPS complex and likely plays a supporting role to the catalytic subunit KAE1. The EKC/KEOPS complex also promotes both telomere uncapping and telomere elongation. The complex is required for efficient recruitment of transcriptional coactivators.</text>
</comment>
<evidence type="ECO:0000256" key="10">
    <source>
        <dbReference type="SAM" id="MobiDB-lite"/>
    </source>
</evidence>
<keyword evidence="12" id="KW-0808">Transferase</keyword>
<dbReference type="EMBL" id="JAULSN010000013">
    <property type="protein sequence ID" value="KAK3360934.1"/>
    <property type="molecule type" value="Genomic_DNA"/>
</dbReference>
<reference evidence="12" key="2">
    <citation type="submission" date="2023-06" db="EMBL/GenBank/DDBJ databases">
        <authorList>
            <consortium name="Lawrence Berkeley National Laboratory"/>
            <person name="Haridas S."/>
            <person name="Hensen N."/>
            <person name="Bonometti L."/>
            <person name="Westerberg I."/>
            <person name="Brannstrom I.O."/>
            <person name="Guillou S."/>
            <person name="Cros-Aarteil S."/>
            <person name="Calhoun S."/>
            <person name="Kuo A."/>
            <person name="Mondo S."/>
            <person name="Pangilinan J."/>
            <person name="Riley R."/>
            <person name="Labutti K."/>
            <person name="Andreopoulos B."/>
            <person name="Lipzen A."/>
            <person name="Chen C."/>
            <person name="Yanf M."/>
            <person name="Daum C."/>
            <person name="Ng V."/>
            <person name="Clum A."/>
            <person name="Steindorff A."/>
            <person name="Ohm R."/>
            <person name="Martin F."/>
            <person name="Silar P."/>
            <person name="Natvig D."/>
            <person name="Lalanne C."/>
            <person name="Gautier V."/>
            <person name="Ament-Velasquez S.L."/>
            <person name="Kruys A."/>
            <person name="Hutchinson M.I."/>
            <person name="Powell A.J."/>
            <person name="Barry K."/>
            <person name="Miller A.N."/>
            <person name="Grigoriev I.V."/>
            <person name="Debuchy R."/>
            <person name="Gladieux P."/>
            <person name="Thoren M.H."/>
            <person name="Johannesson H."/>
        </authorList>
    </citation>
    <scope>NUCLEOTIDE SEQUENCE</scope>
    <source>
        <strain evidence="12">CBS 958.72</strain>
    </source>
</reference>
<evidence type="ECO:0000256" key="9">
    <source>
        <dbReference type="ARBA" id="ARBA00048679"/>
    </source>
</evidence>
<comment type="subunit">
    <text evidence="2">Component of the EKC/KEOPS complex composed of at least BUD32, CGI121, GON7, KAE1 and PCC1; the whole complex dimerizes.</text>
</comment>
<dbReference type="InterPro" id="IPR011009">
    <property type="entry name" value="Kinase-like_dom_sf"/>
</dbReference>
<evidence type="ECO:0000256" key="7">
    <source>
        <dbReference type="ARBA" id="ARBA00033194"/>
    </source>
</evidence>
<dbReference type="PROSITE" id="PS50011">
    <property type="entry name" value="PROTEIN_KINASE_DOM"/>
    <property type="match status" value="1"/>
</dbReference>
<evidence type="ECO:0000256" key="4">
    <source>
        <dbReference type="ARBA" id="ARBA00013948"/>
    </source>
</evidence>
<evidence type="ECO:0000256" key="5">
    <source>
        <dbReference type="ARBA" id="ARBA00019973"/>
    </source>
</evidence>
<dbReference type="GO" id="GO:0004674">
    <property type="term" value="F:protein serine/threonine kinase activity"/>
    <property type="evidence" value="ECO:0007669"/>
    <property type="project" value="UniProtKB-EC"/>
</dbReference>
<evidence type="ECO:0000256" key="2">
    <source>
        <dbReference type="ARBA" id="ARBA00011534"/>
    </source>
</evidence>
<evidence type="ECO:0000256" key="3">
    <source>
        <dbReference type="ARBA" id="ARBA00012513"/>
    </source>
</evidence>
<evidence type="ECO:0000256" key="6">
    <source>
        <dbReference type="ARBA" id="ARBA00030980"/>
    </source>
</evidence>
<dbReference type="PANTHER" id="PTHR23257:SF963">
    <property type="entry name" value="AT08303P"/>
    <property type="match status" value="1"/>
</dbReference>
<comment type="catalytic activity">
    <reaction evidence="8">
        <text>L-threonyl-[protein] + ATP = O-phospho-L-threonyl-[protein] + ADP + H(+)</text>
        <dbReference type="Rhea" id="RHEA:46608"/>
        <dbReference type="Rhea" id="RHEA-COMP:11060"/>
        <dbReference type="Rhea" id="RHEA-COMP:11605"/>
        <dbReference type="ChEBI" id="CHEBI:15378"/>
        <dbReference type="ChEBI" id="CHEBI:30013"/>
        <dbReference type="ChEBI" id="CHEBI:30616"/>
        <dbReference type="ChEBI" id="CHEBI:61977"/>
        <dbReference type="ChEBI" id="CHEBI:456216"/>
        <dbReference type="EC" id="2.7.11.1"/>
    </reaction>
</comment>